<accession>A0ABT1GXZ3</accession>
<dbReference type="Proteomes" id="UP001205740">
    <property type="component" value="Unassembled WGS sequence"/>
</dbReference>
<dbReference type="InterPro" id="IPR005240">
    <property type="entry name" value="DUF389"/>
</dbReference>
<feature type="transmembrane region" description="Helical" evidence="1">
    <location>
        <begin position="112"/>
        <end position="135"/>
    </location>
</feature>
<dbReference type="EMBL" id="JAMTCG010000001">
    <property type="protein sequence ID" value="MCP2159153.1"/>
    <property type="molecule type" value="Genomic_DNA"/>
</dbReference>
<sequence>MLHLRVIVPADESAEIVDHLRDAVGVTHLVVSPGAAIEPAGDLVQADVTREAADAVLDALTARGLQRRGAITMEPLDTVLSDAAVRAEKEAPGDPDDAIVWHELTGRTRDDATLSVTFLAFLTIACLLAAVGVITDSPVTVVGAMVVGPEFGPLAGIAVGLVARRADLARRSLIALMIGFPLAMVVTGLAALLGEVSGLIELSDVTAADQVDFIYQVGVFSFVVAVLAGAAGMLSLVSAKSAALVGVFISVTTVPAAGYAVVAATLGQWAVAAESAAQLAVNMVGIVLAGVGVLWAHRAVGRRRSARVG</sequence>
<keyword evidence="3" id="KW-1185">Reference proteome</keyword>
<evidence type="ECO:0000313" key="3">
    <source>
        <dbReference type="Proteomes" id="UP001205740"/>
    </source>
</evidence>
<keyword evidence="1" id="KW-1133">Transmembrane helix</keyword>
<organism evidence="2 3">
    <name type="scientific">Williamsia serinedens</name>
    <dbReference type="NCBI Taxonomy" id="391736"/>
    <lineage>
        <taxon>Bacteria</taxon>
        <taxon>Bacillati</taxon>
        <taxon>Actinomycetota</taxon>
        <taxon>Actinomycetes</taxon>
        <taxon>Mycobacteriales</taxon>
        <taxon>Nocardiaceae</taxon>
        <taxon>Williamsia</taxon>
    </lineage>
</organism>
<protein>
    <submittedName>
        <fullName evidence="2">Hydrophobic domain-containing protein</fullName>
    </submittedName>
</protein>
<reference evidence="2 3" key="1">
    <citation type="submission" date="2022-06" db="EMBL/GenBank/DDBJ databases">
        <title>Genomic Encyclopedia of Archaeal and Bacterial Type Strains, Phase II (KMG-II): from individual species to whole genera.</title>
        <authorList>
            <person name="Goeker M."/>
        </authorList>
    </citation>
    <scope>NUCLEOTIDE SEQUENCE [LARGE SCALE GENOMIC DNA]</scope>
    <source>
        <strain evidence="2 3">DSM 45037</strain>
    </source>
</reference>
<feature type="transmembrane region" description="Helical" evidence="1">
    <location>
        <begin position="244"/>
        <end position="270"/>
    </location>
</feature>
<dbReference type="PANTHER" id="PTHR20992">
    <property type="entry name" value="AT15442P-RELATED"/>
    <property type="match status" value="1"/>
</dbReference>
<evidence type="ECO:0000256" key="1">
    <source>
        <dbReference type="SAM" id="Phobius"/>
    </source>
</evidence>
<feature type="transmembrane region" description="Helical" evidence="1">
    <location>
        <begin position="141"/>
        <end position="161"/>
    </location>
</feature>
<dbReference type="PANTHER" id="PTHR20992:SF9">
    <property type="entry name" value="AT15442P-RELATED"/>
    <property type="match status" value="1"/>
</dbReference>
<dbReference type="RefSeq" id="WP_253652748.1">
    <property type="nucleotide sequence ID" value="NZ_BAAAOE010000004.1"/>
</dbReference>
<gene>
    <name evidence="2" type="ORF">LX12_000317</name>
</gene>
<feature type="transmembrane region" description="Helical" evidence="1">
    <location>
        <begin position="173"/>
        <end position="193"/>
    </location>
</feature>
<feature type="transmembrane region" description="Helical" evidence="1">
    <location>
        <begin position="213"/>
        <end position="237"/>
    </location>
</feature>
<name>A0ABT1GXZ3_9NOCA</name>
<proteinExistence type="predicted"/>
<evidence type="ECO:0000313" key="2">
    <source>
        <dbReference type="EMBL" id="MCP2159153.1"/>
    </source>
</evidence>
<keyword evidence="1" id="KW-0472">Membrane</keyword>
<keyword evidence="1" id="KW-0812">Transmembrane</keyword>
<dbReference type="Pfam" id="PF04087">
    <property type="entry name" value="DUF389"/>
    <property type="match status" value="1"/>
</dbReference>
<feature type="transmembrane region" description="Helical" evidence="1">
    <location>
        <begin position="276"/>
        <end position="297"/>
    </location>
</feature>
<comment type="caution">
    <text evidence="2">The sequence shown here is derived from an EMBL/GenBank/DDBJ whole genome shotgun (WGS) entry which is preliminary data.</text>
</comment>